<protein>
    <submittedName>
        <fullName evidence="2">Biotin--[acetyl-CoA-carboxylase] ligase</fullName>
    </submittedName>
</protein>
<sequence>MTKELSDWKIVYYDEIDSTNNEAKRFAENGETQKALFIAEQQSGGKGRRGRTWITPRGSAIAMSLLLPEPEIAP</sequence>
<feature type="non-terminal residue" evidence="2">
    <location>
        <position position="74"/>
    </location>
</feature>
<dbReference type="InterPro" id="IPR045864">
    <property type="entry name" value="aa-tRNA-synth_II/BPL/LPL"/>
</dbReference>
<evidence type="ECO:0000313" key="2">
    <source>
        <dbReference type="EMBL" id="MBD4336311.1"/>
    </source>
</evidence>
<dbReference type="Gene3D" id="3.30.930.10">
    <property type="entry name" value="Bira Bifunctional Protein, Domain 2"/>
    <property type="match status" value="1"/>
</dbReference>
<dbReference type="EMBL" id="JAABFR010000691">
    <property type="protein sequence ID" value="MBD4336311.1"/>
    <property type="molecule type" value="Genomic_DNA"/>
</dbReference>
<dbReference type="SUPFAM" id="SSF55681">
    <property type="entry name" value="Class II aaRS and biotin synthetases"/>
    <property type="match status" value="1"/>
</dbReference>
<dbReference type="PANTHER" id="PTHR12835">
    <property type="entry name" value="BIOTIN PROTEIN LIGASE"/>
    <property type="match status" value="1"/>
</dbReference>
<gene>
    <name evidence="2" type="ORF">GUH15_09660</name>
</gene>
<comment type="caution">
    <text evidence="2">The sequence shown here is derived from an EMBL/GenBank/DDBJ whole genome shotgun (WGS) entry which is preliminary data.</text>
</comment>
<dbReference type="Pfam" id="PF03099">
    <property type="entry name" value="BPL_LplA_LipB"/>
    <property type="match status" value="1"/>
</dbReference>
<accession>A0A8I0L6M8</accession>
<reference evidence="2" key="1">
    <citation type="submission" date="2020-01" db="EMBL/GenBank/DDBJ databases">
        <authorList>
            <person name="Richard D."/>
        </authorList>
    </citation>
    <scope>NUCLEOTIDE SEQUENCE</scope>
    <source>
        <strain evidence="2">JP541</strain>
    </source>
</reference>
<evidence type="ECO:0000313" key="3">
    <source>
        <dbReference type="Proteomes" id="UP000653002"/>
    </source>
</evidence>
<keyword evidence="2" id="KW-0436">Ligase</keyword>
<organism evidence="2 3">
    <name type="scientific">Xanthomonas citri pv. citri</name>
    <dbReference type="NCBI Taxonomy" id="611301"/>
    <lineage>
        <taxon>Bacteria</taxon>
        <taxon>Pseudomonadati</taxon>
        <taxon>Pseudomonadota</taxon>
        <taxon>Gammaproteobacteria</taxon>
        <taxon>Lysobacterales</taxon>
        <taxon>Lysobacteraceae</taxon>
        <taxon>Xanthomonas</taxon>
    </lineage>
</organism>
<evidence type="ECO:0000259" key="1">
    <source>
        <dbReference type="Pfam" id="PF03099"/>
    </source>
</evidence>
<dbReference type="GO" id="GO:0005737">
    <property type="term" value="C:cytoplasm"/>
    <property type="evidence" value="ECO:0007669"/>
    <property type="project" value="TreeGrafter"/>
</dbReference>
<name>A0A8I0L6M8_XANCI</name>
<dbReference type="Proteomes" id="UP000653002">
    <property type="component" value="Unassembled WGS sequence"/>
</dbReference>
<dbReference type="InterPro" id="IPR004143">
    <property type="entry name" value="BPL_LPL_catalytic"/>
</dbReference>
<dbReference type="AlphaFoldDB" id="A0A8I0L6M8"/>
<dbReference type="GO" id="GO:0004077">
    <property type="term" value="F:biotin--[biotin carboxyl-carrier protein] ligase activity"/>
    <property type="evidence" value="ECO:0007669"/>
    <property type="project" value="TreeGrafter"/>
</dbReference>
<dbReference type="PANTHER" id="PTHR12835:SF5">
    <property type="entry name" value="BIOTIN--PROTEIN LIGASE"/>
    <property type="match status" value="1"/>
</dbReference>
<feature type="domain" description="BPL/LPL catalytic" evidence="1">
    <location>
        <begin position="16"/>
        <end position="69"/>
    </location>
</feature>
<proteinExistence type="predicted"/>